<protein>
    <recommendedName>
        <fullName evidence="2">DUF7426 domain-containing protein</fullName>
    </recommendedName>
</protein>
<dbReference type="InterPro" id="IPR055849">
    <property type="entry name" value="DUF7426"/>
</dbReference>
<feature type="compositionally biased region" description="Low complexity" evidence="1">
    <location>
        <begin position="150"/>
        <end position="159"/>
    </location>
</feature>
<feature type="compositionally biased region" description="Basic residues" evidence="1">
    <location>
        <begin position="160"/>
        <end position="169"/>
    </location>
</feature>
<reference evidence="4 5" key="1">
    <citation type="submission" date="2020-08" db="EMBL/GenBank/DDBJ databases">
        <title>Sequencing the genomes of 1000 actinobacteria strains.</title>
        <authorList>
            <person name="Klenk H.-P."/>
        </authorList>
    </citation>
    <scope>NUCLEOTIDE SEQUENCE [LARGE SCALE GENOMIC DNA]</scope>
    <source>
        <strain evidence="4 5">DSM 43150</strain>
    </source>
</reference>
<organism evidence="4 5">
    <name type="scientific">Actinoplanes lobatus</name>
    <dbReference type="NCBI Taxonomy" id="113568"/>
    <lineage>
        <taxon>Bacteria</taxon>
        <taxon>Bacillati</taxon>
        <taxon>Actinomycetota</taxon>
        <taxon>Actinomycetes</taxon>
        <taxon>Micromonosporales</taxon>
        <taxon>Micromonosporaceae</taxon>
        <taxon>Actinoplanes</taxon>
    </lineage>
</organism>
<dbReference type="Proteomes" id="UP000590511">
    <property type="component" value="Unassembled WGS sequence"/>
</dbReference>
<dbReference type="EMBL" id="JACHNC010000001">
    <property type="protein sequence ID" value="MBB4749127.1"/>
    <property type="molecule type" value="Genomic_DNA"/>
</dbReference>
<name>A0A7W7HEL6_9ACTN</name>
<dbReference type="Pfam" id="PF24201">
    <property type="entry name" value="DUF7426"/>
    <property type="match status" value="1"/>
</dbReference>
<gene>
    <name evidence="3" type="ORF">Alo02nite_56730</name>
    <name evidence="4" type="ORF">BJ964_003288</name>
</gene>
<dbReference type="AlphaFoldDB" id="A0A7W7HEL6"/>
<dbReference type="RefSeq" id="WP_188121497.1">
    <property type="nucleotide sequence ID" value="NZ_BOMP01000098.1"/>
</dbReference>
<accession>A0A7W7HEL6</accession>
<proteinExistence type="predicted"/>
<evidence type="ECO:0000259" key="2">
    <source>
        <dbReference type="Pfam" id="PF24201"/>
    </source>
</evidence>
<comment type="caution">
    <text evidence="4">The sequence shown here is derived from an EMBL/GenBank/DDBJ whole genome shotgun (WGS) entry which is preliminary data.</text>
</comment>
<dbReference type="Proteomes" id="UP000631312">
    <property type="component" value="Unassembled WGS sequence"/>
</dbReference>
<feature type="region of interest" description="Disordered" evidence="1">
    <location>
        <begin position="123"/>
        <end position="169"/>
    </location>
</feature>
<sequence length="169" mass="18362">MATKLGALNEFFSPGLVLTAPDRDKVQREYTIPLASAELGLWCRTIATARSREDVDEADLPELPGKMTLAQRVLGTAYDEMVRDGVPDAYIEFCSATAFIWISVGETEAETYWLAGGDPNVLRPGNNRAEKRALERAGGTSTAADGETKPPASTSGTTSRPRRKSRRGR</sequence>
<evidence type="ECO:0000256" key="1">
    <source>
        <dbReference type="SAM" id="MobiDB-lite"/>
    </source>
</evidence>
<evidence type="ECO:0000313" key="5">
    <source>
        <dbReference type="Proteomes" id="UP000590511"/>
    </source>
</evidence>
<feature type="domain" description="DUF7426" evidence="2">
    <location>
        <begin position="7"/>
        <end position="144"/>
    </location>
</feature>
<evidence type="ECO:0000313" key="6">
    <source>
        <dbReference type="Proteomes" id="UP000631312"/>
    </source>
</evidence>
<keyword evidence="6" id="KW-1185">Reference proteome</keyword>
<dbReference type="EMBL" id="BOMP01000098">
    <property type="protein sequence ID" value="GIE42775.1"/>
    <property type="molecule type" value="Genomic_DNA"/>
</dbReference>
<evidence type="ECO:0000313" key="4">
    <source>
        <dbReference type="EMBL" id="MBB4749127.1"/>
    </source>
</evidence>
<reference evidence="3 6" key="2">
    <citation type="submission" date="2021-01" db="EMBL/GenBank/DDBJ databases">
        <title>Whole genome shotgun sequence of Actinoplanes lobatus NBRC 12513.</title>
        <authorList>
            <person name="Komaki H."/>
            <person name="Tamura T."/>
        </authorList>
    </citation>
    <scope>NUCLEOTIDE SEQUENCE [LARGE SCALE GENOMIC DNA]</scope>
    <source>
        <strain evidence="3 6">NBRC 12513</strain>
    </source>
</reference>
<evidence type="ECO:0000313" key="3">
    <source>
        <dbReference type="EMBL" id="GIE42775.1"/>
    </source>
</evidence>